<accession>A0A1F6M488</accession>
<dbReference type="Pfam" id="PF26449">
    <property type="entry name" value="DUF8128"/>
    <property type="match status" value="1"/>
</dbReference>
<proteinExistence type="predicted"/>
<feature type="transmembrane region" description="Helical" evidence="1">
    <location>
        <begin position="20"/>
        <end position="46"/>
    </location>
</feature>
<keyword evidence="1" id="KW-0812">Transmembrane</keyword>
<evidence type="ECO:0000313" key="4">
    <source>
        <dbReference type="Proteomes" id="UP000176282"/>
    </source>
</evidence>
<sequence length="477" mass="54707">MVSDLFTLISNTVLDFLTRPAAVVLLDLLALGGYLFLVWLLLYAGLLMYTQYRKLHFTAHWKWVVLAVDMPALNIQTPKAVEQMFAHLAGAWNHVNIAEKFYHGFEQRTFSFEIISIEGYIQFIIRTEETFRELVEAAVYAQYPEAVITEIEDYVGGIPDKFPNETHDIWGADFGLEEADAYPIRSYREFEHNISKDTVLKDPMGTFLESFSRIGAGEQMWFQIVIEPISSHWKEHAMEEVKHLIGEAEHHKSSPILDAISNAPMRVLEGFGDQIFGREASEHAAHEERPADRNQLKFLTPGQVKVVEDIEKKISLIGFKTKMRGLYIARKEVFRPSRGFNALVGAINQFNVPTANSIVPKFTLHIFYFFTKRRTSERKRLLMKGYKNRKMKVGSSPCILNIEELATIWHFPMSHVKTPLLQKAQAKQAEPPAELPVEQFSIEEHLEDRGAGGEKKAEGKKEYQIDAYEYPDDMKFG</sequence>
<dbReference type="STRING" id="1798680.A3J66_02910"/>
<name>A0A1F6M488_9BACT</name>
<gene>
    <name evidence="3" type="ORF">A3J66_02910</name>
</gene>
<evidence type="ECO:0000313" key="3">
    <source>
        <dbReference type="EMBL" id="OGH66388.1"/>
    </source>
</evidence>
<evidence type="ECO:0000259" key="2">
    <source>
        <dbReference type="Pfam" id="PF26449"/>
    </source>
</evidence>
<dbReference type="EMBL" id="MFQB01000036">
    <property type="protein sequence ID" value="OGH66388.1"/>
    <property type="molecule type" value="Genomic_DNA"/>
</dbReference>
<keyword evidence="1" id="KW-1133">Transmembrane helix</keyword>
<comment type="caution">
    <text evidence="3">The sequence shown here is derived from an EMBL/GenBank/DDBJ whole genome shotgun (WGS) entry which is preliminary data.</text>
</comment>
<dbReference type="Proteomes" id="UP000176282">
    <property type="component" value="Unassembled WGS sequence"/>
</dbReference>
<organism evidence="3 4">
    <name type="scientific">Candidatus Magasanikbacteria bacterium RIFCSPHIGHO2_02_FULL_47_14</name>
    <dbReference type="NCBI Taxonomy" id="1798680"/>
    <lineage>
        <taxon>Bacteria</taxon>
        <taxon>Candidatus Magasanikiibacteriota</taxon>
    </lineage>
</organism>
<reference evidence="3 4" key="1">
    <citation type="journal article" date="2016" name="Nat. Commun.">
        <title>Thousands of microbial genomes shed light on interconnected biogeochemical processes in an aquifer system.</title>
        <authorList>
            <person name="Anantharaman K."/>
            <person name="Brown C.T."/>
            <person name="Hug L.A."/>
            <person name="Sharon I."/>
            <person name="Castelle C.J."/>
            <person name="Probst A.J."/>
            <person name="Thomas B.C."/>
            <person name="Singh A."/>
            <person name="Wilkins M.J."/>
            <person name="Karaoz U."/>
            <person name="Brodie E.L."/>
            <person name="Williams K.H."/>
            <person name="Hubbard S.S."/>
            <person name="Banfield J.F."/>
        </authorList>
    </citation>
    <scope>NUCLEOTIDE SEQUENCE [LARGE SCALE GENOMIC DNA]</scope>
</reference>
<dbReference type="AlphaFoldDB" id="A0A1F6M488"/>
<evidence type="ECO:0000256" key="1">
    <source>
        <dbReference type="SAM" id="Phobius"/>
    </source>
</evidence>
<keyword evidence="1" id="KW-0472">Membrane</keyword>
<dbReference type="InterPro" id="IPR058441">
    <property type="entry name" value="DUF8128"/>
</dbReference>
<feature type="domain" description="DUF8128" evidence="2">
    <location>
        <begin position="107"/>
        <end position="419"/>
    </location>
</feature>
<protein>
    <recommendedName>
        <fullName evidence="2">DUF8128 domain-containing protein</fullName>
    </recommendedName>
</protein>